<name>A0A0K8WMQ5_BACLA</name>
<keyword evidence="1" id="KW-0812">Transmembrane</keyword>
<sequence>QQHAESTMKLRIFLIVTFIAICSGNQLHSYDGRIRSNTMDECTIWNNGGEYKIKPFAELPGLYYGLIKYQCGNVAGTIISKLKCKTCGIFCYENELIDGCQQGWFMFGAGALSSIFTMLIIWFIFRKYIKLAIYKISDSIVESMTRRKAKSNVKKVKKITKVLNNDHFKVQMADMLSKTHNDGHKNANTSQTTIELNDLSSCSNTNKAYNNDPEVIVHNNRARTPTEEKKPTMSLLEAITASTTAALLLSSPQPANACDNTLYLQSNGQICDRVSCYNMDAYEFNLQTGSTVCFNDDKNNVVSFKLLSIELVTKYSLMYYTQGFYIDTTSTWNCKGSGECWAGGCMPNSIHPSLFVNDTTEVSKYGCLSGVIGCDTMCYHQSSCTWYSARMRRVGLKSPVYQAIRKGWEAQITVSSGNTTTTSLLNVNRPSLLLKGLDGEHPIKIQSVLHEQVIDENGLVVIDGKAYKTHIAGLNMPQSDIIGDLQLGLKGTSHAYNTHNIDCRSESCSVQCEYPESKLIRMKRHINQFQEHKFTQSSSTGIAIVAERVIADVSVMVGNYRFNNLYVQNAMCDIDLITTYSCEACSTMPYAVFQSFNIKKEGTVPFESNCTFDVNHLSCNTEPFKLTLQNENKICRITLPSINKTKIMNFNYIYLGELDPTSSRIAQETTMDTISTIVNNNQFLTTLFSGITGITIVGLVTSISVRVISAIMIAREARRQAKKIDI</sequence>
<feature type="transmembrane region" description="Helical" evidence="1">
    <location>
        <begin position="104"/>
        <end position="125"/>
    </location>
</feature>
<organism evidence="2">
    <name type="scientific">Bactrocera latifrons</name>
    <name type="common">Malaysian fruit fly</name>
    <name type="synonym">Chaetodacus latifrons</name>
    <dbReference type="NCBI Taxonomy" id="174628"/>
    <lineage>
        <taxon>Eukaryota</taxon>
        <taxon>Metazoa</taxon>
        <taxon>Ecdysozoa</taxon>
        <taxon>Arthropoda</taxon>
        <taxon>Hexapoda</taxon>
        <taxon>Insecta</taxon>
        <taxon>Pterygota</taxon>
        <taxon>Neoptera</taxon>
        <taxon>Endopterygota</taxon>
        <taxon>Diptera</taxon>
        <taxon>Brachycera</taxon>
        <taxon>Muscomorpha</taxon>
        <taxon>Tephritoidea</taxon>
        <taxon>Tephritidae</taxon>
        <taxon>Bactrocera</taxon>
        <taxon>Bactrocera</taxon>
    </lineage>
</organism>
<feature type="transmembrane region" description="Helical" evidence="1">
    <location>
        <begin position="687"/>
        <end position="714"/>
    </location>
</feature>
<protein>
    <submittedName>
        <fullName evidence="2">Uncharacterized protein</fullName>
    </submittedName>
</protein>
<evidence type="ECO:0000256" key="1">
    <source>
        <dbReference type="SAM" id="Phobius"/>
    </source>
</evidence>
<feature type="non-terminal residue" evidence="2">
    <location>
        <position position="1"/>
    </location>
</feature>
<dbReference type="EMBL" id="GDHF01000014">
    <property type="protein sequence ID" value="JAI52300.1"/>
    <property type="molecule type" value="Transcribed_RNA"/>
</dbReference>
<gene>
    <name evidence="2" type="ORF">c0_g1_i1</name>
</gene>
<reference evidence="2" key="1">
    <citation type="submission" date="2015-06" db="EMBL/GenBank/DDBJ databases">
        <authorList>
            <person name="Hoefler B.C."/>
            <person name="Straight P.D."/>
        </authorList>
    </citation>
    <scope>NUCLEOTIDE SEQUENCE</scope>
</reference>
<proteinExistence type="predicted"/>
<accession>A0A0K8WMQ5</accession>
<keyword evidence="1" id="KW-1133">Transmembrane helix</keyword>
<dbReference type="AlphaFoldDB" id="A0A0K8WMQ5"/>
<keyword evidence="1" id="KW-0472">Membrane</keyword>
<feature type="transmembrane region" description="Helical" evidence="1">
    <location>
        <begin position="12"/>
        <end position="30"/>
    </location>
</feature>
<evidence type="ECO:0000313" key="2">
    <source>
        <dbReference type="EMBL" id="JAI52300.1"/>
    </source>
</evidence>